<keyword evidence="3" id="KW-0238">DNA-binding</keyword>
<dbReference type="SUPFAM" id="SSF53850">
    <property type="entry name" value="Periplasmic binding protein-like II"/>
    <property type="match status" value="1"/>
</dbReference>
<dbReference type="FunFam" id="1.10.10.10:FF:000001">
    <property type="entry name" value="LysR family transcriptional regulator"/>
    <property type="match status" value="1"/>
</dbReference>
<evidence type="ECO:0000313" key="8">
    <source>
        <dbReference type="Proteomes" id="UP000532147"/>
    </source>
</evidence>
<dbReference type="GO" id="GO:0006351">
    <property type="term" value="P:DNA-templated transcription"/>
    <property type="evidence" value="ECO:0007669"/>
    <property type="project" value="TreeGrafter"/>
</dbReference>
<dbReference type="Pfam" id="PF03466">
    <property type="entry name" value="LysR_substrate"/>
    <property type="match status" value="1"/>
</dbReference>
<evidence type="ECO:0000313" key="6">
    <source>
        <dbReference type="EMBL" id="NNH39902.1"/>
    </source>
</evidence>
<dbReference type="Gene3D" id="1.10.10.10">
    <property type="entry name" value="Winged helix-like DNA-binding domain superfamily/Winged helix DNA-binding domain"/>
    <property type="match status" value="1"/>
</dbReference>
<gene>
    <name evidence="6" type="ORF">HLH11_15005</name>
    <name evidence="7" type="ORF">HLH13_14090</name>
</gene>
<sequence>MITKENYNDLYAFLMVTREGSFTKAAGKLGVSQSALSHTIRGLEERLGMLLLTRTTRSVSPTEAGEKLRQTIGASFDHIDNELSLLSKLRDTPAGNVRINASHHAIRYVLLPKLKQLTQLYPDINIELTANNGMVDIVAERFDAGVRFGSRVAEGMIAVRISSDVRMVVVATPEYLALKGIPEKPQDLIQHNCIGYRLSTQGGLYQWEFLVEGIETKIKVSGQWVFNDSELIADAVLAGEGIAYIPEELIQDSLLQGQLIKVLDEYAIAYPGFHLYYPHRRQQSPALKLVIDRLRVSSPN</sequence>
<dbReference type="CDD" id="cd08474">
    <property type="entry name" value="PBP2_CrgA_like_5"/>
    <property type="match status" value="1"/>
</dbReference>
<dbReference type="InterPro" id="IPR036388">
    <property type="entry name" value="WH-like_DNA-bd_sf"/>
</dbReference>
<dbReference type="Gene3D" id="3.40.190.290">
    <property type="match status" value="1"/>
</dbReference>
<dbReference type="PRINTS" id="PR00039">
    <property type="entry name" value="HTHLYSR"/>
</dbReference>
<accession>A0A7Y2S1C4</accession>
<name>A0A7Y2S1C4_9GAMM</name>
<evidence type="ECO:0000256" key="2">
    <source>
        <dbReference type="ARBA" id="ARBA00023015"/>
    </source>
</evidence>
<dbReference type="Pfam" id="PF00126">
    <property type="entry name" value="HTH_1"/>
    <property type="match status" value="1"/>
</dbReference>
<dbReference type="FunFam" id="3.40.190.290:FF:000012">
    <property type="entry name" value="Transcriptional regulator, LysR family"/>
    <property type="match status" value="1"/>
</dbReference>
<evidence type="ECO:0000313" key="7">
    <source>
        <dbReference type="EMBL" id="NNH88812.1"/>
    </source>
</evidence>
<dbReference type="RefSeq" id="WP_086176125.1">
    <property type="nucleotide sequence ID" value="NZ_JABERF010000056.1"/>
</dbReference>
<keyword evidence="4" id="KW-0804">Transcription</keyword>
<dbReference type="SUPFAM" id="SSF46785">
    <property type="entry name" value="Winged helix' DNA-binding domain"/>
    <property type="match status" value="1"/>
</dbReference>
<evidence type="ECO:0000259" key="5">
    <source>
        <dbReference type="PROSITE" id="PS50931"/>
    </source>
</evidence>
<feature type="domain" description="HTH lysR-type" evidence="5">
    <location>
        <begin position="5"/>
        <end position="62"/>
    </location>
</feature>
<dbReference type="InterPro" id="IPR000847">
    <property type="entry name" value="LysR_HTH_N"/>
</dbReference>
<dbReference type="EMBL" id="JABERH010000038">
    <property type="protein sequence ID" value="NNH39902.1"/>
    <property type="molecule type" value="Genomic_DNA"/>
</dbReference>
<dbReference type="InterPro" id="IPR036390">
    <property type="entry name" value="WH_DNA-bd_sf"/>
</dbReference>
<accession>A0A7Y2LF01</accession>
<dbReference type="PROSITE" id="PS50931">
    <property type="entry name" value="HTH_LYSR"/>
    <property type="match status" value="1"/>
</dbReference>
<dbReference type="GO" id="GO:0003700">
    <property type="term" value="F:DNA-binding transcription factor activity"/>
    <property type="evidence" value="ECO:0007669"/>
    <property type="project" value="InterPro"/>
</dbReference>
<comment type="similarity">
    <text evidence="1">Belongs to the LysR transcriptional regulatory family.</text>
</comment>
<comment type="caution">
    <text evidence="6">The sequence shown here is derived from an EMBL/GenBank/DDBJ whole genome shotgun (WGS) entry which is preliminary data.</text>
</comment>
<evidence type="ECO:0000256" key="1">
    <source>
        <dbReference type="ARBA" id="ARBA00009437"/>
    </source>
</evidence>
<keyword evidence="9" id="KW-1185">Reference proteome</keyword>
<dbReference type="InterPro" id="IPR005119">
    <property type="entry name" value="LysR_subst-bd"/>
</dbReference>
<dbReference type="InterPro" id="IPR058163">
    <property type="entry name" value="LysR-type_TF_proteobact-type"/>
</dbReference>
<evidence type="ECO:0000256" key="3">
    <source>
        <dbReference type="ARBA" id="ARBA00023125"/>
    </source>
</evidence>
<protein>
    <submittedName>
        <fullName evidence="6">LysR family transcriptional regulator</fullName>
    </submittedName>
</protein>
<dbReference type="PANTHER" id="PTHR30537">
    <property type="entry name" value="HTH-TYPE TRANSCRIPTIONAL REGULATOR"/>
    <property type="match status" value="1"/>
</dbReference>
<dbReference type="PANTHER" id="PTHR30537:SF1">
    <property type="entry name" value="HTH-TYPE TRANSCRIPTIONAL REGULATOR PGRR"/>
    <property type="match status" value="1"/>
</dbReference>
<dbReference type="Proteomes" id="UP000532147">
    <property type="component" value="Unassembled WGS sequence"/>
</dbReference>
<dbReference type="AlphaFoldDB" id="A0A7Y2S1C4"/>
<evidence type="ECO:0000313" key="9">
    <source>
        <dbReference type="Proteomes" id="UP000546536"/>
    </source>
</evidence>
<dbReference type="GO" id="GO:0043565">
    <property type="term" value="F:sequence-specific DNA binding"/>
    <property type="evidence" value="ECO:0007669"/>
    <property type="project" value="TreeGrafter"/>
</dbReference>
<dbReference type="EMBL" id="JABERG010000022">
    <property type="protein sequence ID" value="NNH88812.1"/>
    <property type="molecule type" value="Genomic_DNA"/>
</dbReference>
<organism evidence="6 8">
    <name type="scientific">Acinetobacter terrae</name>
    <dbReference type="NCBI Taxonomy" id="2731247"/>
    <lineage>
        <taxon>Bacteria</taxon>
        <taxon>Pseudomonadati</taxon>
        <taxon>Pseudomonadota</taxon>
        <taxon>Gammaproteobacteria</taxon>
        <taxon>Moraxellales</taxon>
        <taxon>Moraxellaceae</taxon>
        <taxon>Acinetobacter</taxon>
        <taxon>Acinetobacter Taxon 24</taxon>
    </lineage>
</organism>
<proteinExistence type="inferred from homology"/>
<keyword evidence="2" id="KW-0805">Transcription regulation</keyword>
<reference evidence="8 9" key="1">
    <citation type="submission" date="2020-04" db="EMBL/GenBank/DDBJ databases">
        <title>Acinetobacter Taxon 24.</title>
        <authorList>
            <person name="Nemec A."/>
            <person name="Radolfova-Krizova L."/>
            <person name="Higgins P.G."/>
            <person name="Spanelova P."/>
        </authorList>
    </citation>
    <scope>NUCLEOTIDE SEQUENCE [LARGE SCALE GENOMIC DNA]</scope>
    <source>
        <strain evidence="7 9">ANC 4279</strain>
        <strain evidence="6 8">ANC 4280</strain>
    </source>
</reference>
<dbReference type="Proteomes" id="UP000546536">
    <property type="component" value="Unassembled WGS sequence"/>
</dbReference>
<evidence type="ECO:0000256" key="4">
    <source>
        <dbReference type="ARBA" id="ARBA00023163"/>
    </source>
</evidence>